<accession>A0A2U1Q3K5</accession>
<reference evidence="2 3" key="1">
    <citation type="journal article" date="2018" name="Mol. Plant">
        <title>The genome of Artemisia annua provides insight into the evolution of Asteraceae family and artemisinin biosynthesis.</title>
        <authorList>
            <person name="Shen Q."/>
            <person name="Zhang L."/>
            <person name="Liao Z."/>
            <person name="Wang S."/>
            <person name="Yan T."/>
            <person name="Shi P."/>
            <person name="Liu M."/>
            <person name="Fu X."/>
            <person name="Pan Q."/>
            <person name="Wang Y."/>
            <person name="Lv Z."/>
            <person name="Lu X."/>
            <person name="Zhang F."/>
            <person name="Jiang W."/>
            <person name="Ma Y."/>
            <person name="Chen M."/>
            <person name="Hao X."/>
            <person name="Li L."/>
            <person name="Tang Y."/>
            <person name="Lv G."/>
            <person name="Zhou Y."/>
            <person name="Sun X."/>
            <person name="Brodelius P.E."/>
            <person name="Rose J.K.C."/>
            <person name="Tang K."/>
        </authorList>
    </citation>
    <scope>NUCLEOTIDE SEQUENCE [LARGE SCALE GENOMIC DNA]</scope>
    <source>
        <strain evidence="3">cv. Huhao1</strain>
        <tissue evidence="2">Leaf</tissue>
    </source>
</reference>
<gene>
    <name evidence="2" type="ORF">CTI12_AA078940</name>
</gene>
<proteinExistence type="predicted"/>
<organism evidence="2 3">
    <name type="scientific">Artemisia annua</name>
    <name type="common">Sweet wormwood</name>
    <dbReference type="NCBI Taxonomy" id="35608"/>
    <lineage>
        <taxon>Eukaryota</taxon>
        <taxon>Viridiplantae</taxon>
        <taxon>Streptophyta</taxon>
        <taxon>Embryophyta</taxon>
        <taxon>Tracheophyta</taxon>
        <taxon>Spermatophyta</taxon>
        <taxon>Magnoliopsida</taxon>
        <taxon>eudicotyledons</taxon>
        <taxon>Gunneridae</taxon>
        <taxon>Pentapetalae</taxon>
        <taxon>asterids</taxon>
        <taxon>campanulids</taxon>
        <taxon>Asterales</taxon>
        <taxon>Asteraceae</taxon>
        <taxon>Asteroideae</taxon>
        <taxon>Anthemideae</taxon>
        <taxon>Artemisiinae</taxon>
        <taxon>Artemisia</taxon>
    </lineage>
</organism>
<feature type="region of interest" description="Disordered" evidence="1">
    <location>
        <begin position="1"/>
        <end position="40"/>
    </location>
</feature>
<evidence type="ECO:0000256" key="1">
    <source>
        <dbReference type="SAM" id="MobiDB-lite"/>
    </source>
</evidence>
<comment type="caution">
    <text evidence="2">The sequence shown here is derived from an EMBL/GenBank/DDBJ whole genome shotgun (WGS) entry which is preliminary data.</text>
</comment>
<name>A0A2U1Q3K5_ARTAN</name>
<dbReference type="AlphaFoldDB" id="A0A2U1Q3K5"/>
<protein>
    <submittedName>
        <fullName evidence="2">Uncharacterized protein</fullName>
    </submittedName>
</protein>
<dbReference type="Proteomes" id="UP000245207">
    <property type="component" value="Unassembled WGS sequence"/>
</dbReference>
<sequence>MATNMLDETYGSNGSNNGSNNERIAGGDMQASTSHSQSREVIEIERKRAILEALKQPEEANRKRRYTGA</sequence>
<feature type="compositionally biased region" description="Low complexity" evidence="1">
    <location>
        <begin position="11"/>
        <end position="21"/>
    </location>
</feature>
<evidence type="ECO:0000313" key="3">
    <source>
        <dbReference type="Proteomes" id="UP000245207"/>
    </source>
</evidence>
<dbReference type="EMBL" id="PKPP01000456">
    <property type="protein sequence ID" value="PWA92555.1"/>
    <property type="molecule type" value="Genomic_DNA"/>
</dbReference>
<keyword evidence="3" id="KW-1185">Reference proteome</keyword>
<evidence type="ECO:0000313" key="2">
    <source>
        <dbReference type="EMBL" id="PWA92555.1"/>
    </source>
</evidence>